<dbReference type="EMBL" id="BAABKQ010000001">
    <property type="protein sequence ID" value="GAA4821909.1"/>
    <property type="molecule type" value="Genomic_DNA"/>
</dbReference>
<keyword evidence="3" id="KW-0547">Nucleotide-binding</keyword>
<dbReference type="RefSeq" id="WP_307810673.1">
    <property type="nucleotide sequence ID" value="NZ_BAABKQ010000001.1"/>
</dbReference>
<evidence type="ECO:0000256" key="1">
    <source>
        <dbReference type="SAM" id="MobiDB-lite"/>
    </source>
</evidence>
<dbReference type="SUPFAM" id="SSF52540">
    <property type="entry name" value="P-loop containing nucleoside triphosphate hydrolases"/>
    <property type="match status" value="1"/>
</dbReference>
<feature type="region of interest" description="Disordered" evidence="1">
    <location>
        <begin position="241"/>
        <end position="263"/>
    </location>
</feature>
<keyword evidence="3" id="KW-0067">ATP-binding</keyword>
<evidence type="ECO:0000313" key="3">
    <source>
        <dbReference type="EMBL" id="GAA4821909.1"/>
    </source>
</evidence>
<dbReference type="Pfam" id="PF00005">
    <property type="entry name" value="ABC_tran"/>
    <property type="match status" value="1"/>
</dbReference>
<dbReference type="GO" id="GO:0005524">
    <property type="term" value="F:ATP binding"/>
    <property type="evidence" value="ECO:0007669"/>
    <property type="project" value="UniProtKB-KW"/>
</dbReference>
<feature type="compositionally biased region" description="Low complexity" evidence="1">
    <location>
        <begin position="1"/>
        <end position="14"/>
    </location>
</feature>
<sequence>MSQQQPDSPSAPDAPQDDDRGTTDDPGLPSPAAVTATGLRAAGPDGPVFGPLNLRIARGGLHILQGPSGSGRTTLLLALAGRFKVDGGTLDVLGRTRPAAVRGLCAIAGFRGIDDIDGSVRIRTVVHEQLAWNTPWYRRAPRMGDEAYEGTLRPVYGDLPLPSSATRVEDLGELDRMLLRIALAAAPAVHDRCVAPRVLFVDDIEQVRARDEQETLVRRLADVGRRATVIASAIDPLRDPAPPHSLYPLQSTEPGSPEPLKGA</sequence>
<evidence type="ECO:0000259" key="2">
    <source>
        <dbReference type="Pfam" id="PF00005"/>
    </source>
</evidence>
<dbReference type="Gene3D" id="3.40.50.300">
    <property type="entry name" value="P-loop containing nucleotide triphosphate hydrolases"/>
    <property type="match status" value="1"/>
</dbReference>
<name>A0ABP9CXH4_9ACTN</name>
<proteinExistence type="predicted"/>
<evidence type="ECO:0000313" key="4">
    <source>
        <dbReference type="Proteomes" id="UP001500839"/>
    </source>
</evidence>
<feature type="region of interest" description="Disordered" evidence="1">
    <location>
        <begin position="1"/>
        <end position="42"/>
    </location>
</feature>
<accession>A0ABP9CXH4</accession>
<dbReference type="InterPro" id="IPR027417">
    <property type="entry name" value="P-loop_NTPase"/>
</dbReference>
<dbReference type="CDD" id="cd00267">
    <property type="entry name" value="ABC_ATPase"/>
    <property type="match status" value="1"/>
</dbReference>
<protein>
    <submittedName>
        <fullName evidence="3">ATP-binding cassette domain-containing protein</fullName>
    </submittedName>
</protein>
<feature type="domain" description="ABC transporter" evidence="2">
    <location>
        <begin position="51"/>
        <end position="95"/>
    </location>
</feature>
<dbReference type="InterPro" id="IPR003439">
    <property type="entry name" value="ABC_transporter-like_ATP-bd"/>
</dbReference>
<comment type="caution">
    <text evidence="3">The sequence shown here is derived from an EMBL/GenBank/DDBJ whole genome shotgun (WGS) entry which is preliminary data.</text>
</comment>
<dbReference type="Proteomes" id="UP001500839">
    <property type="component" value="Unassembled WGS sequence"/>
</dbReference>
<gene>
    <name evidence="3" type="ORF">GCM10023353_32870</name>
</gene>
<reference evidence="4" key="1">
    <citation type="journal article" date="2019" name="Int. J. Syst. Evol. Microbiol.">
        <title>The Global Catalogue of Microorganisms (GCM) 10K type strain sequencing project: providing services to taxonomists for standard genome sequencing and annotation.</title>
        <authorList>
            <consortium name="The Broad Institute Genomics Platform"/>
            <consortium name="The Broad Institute Genome Sequencing Center for Infectious Disease"/>
            <person name="Wu L."/>
            <person name="Ma J."/>
        </authorList>
    </citation>
    <scope>NUCLEOTIDE SEQUENCE [LARGE SCALE GENOMIC DNA]</scope>
    <source>
        <strain evidence="4">JCM 18542</strain>
    </source>
</reference>
<keyword evidence="4" id="KW-1185">Reference proteome</keyword>
<organism evidence="3 4">
    <name type="scientific">Tomitella cavernea</name>
    <dbReference type="NCBI Taxonomy" id="1387982"/>
    <lineage>
        <taxon>Bacteria</taxon>
        <taxon>Bacillati</taxon>
        <taxon>Actinomycetota</taxon>
        <taxon>Actinomycetes</taxon>
        <taxon>Mycobacteriales</taxon>
        <taxon>Tomitella</taxon>
    </lineage>
</organism>